<gene>
    <name evidence="1" type="ORF">WA1_40815</name>
</gene>
<dbReference type="RefSeq" id="WP_017742778.1">
    <property type="nucleotide sequence ID" value="NZ_KQ976354.1"/>
</dbReference>
<sequence length="168" mass="18646">MGKAGNQADKFRIINSKADVPAHYSSDPRFDSLCADPAEGGKIKNKGLREAMAGLETEAQGKIKKPIERGPAEIKFYDANGIPYDVKAPPSPSTGARFSFNPQQSGDSIVNQLRKQFPNKNTGKLEPVKVILDATYLNENHYNALWQYLEQNATVDELKHIITINVRF</sequence>
<evidence type="ECO:0008006" key="3">
    <source>
        <dbReference type="Google" id="ProtNLM"/>
    </source>
</evidence>
<dbReference type="STRING" id="128403.WA1_40815"/>
<dbReference type="Proteomes" id="UP000076925">
    <property type="component" value="Unassembled WGS sequence"/>
</dbReference>
<dbReference type="EMBL" id="ANNX02000047">
    <property type="protein sequence ID" value="KYC36084.1"/>
    <property type="molecule type" value="Genomic_DNA"/>
</dbReference>
<dbReference type="AlphaFoldDB" id="A0A139WUG8"/>
<dbReference type="OrthoDB" id="619058at2"/>
<accession>A0A139WUG8</accession>
<comment type="caution">
    <text evidence="1">The sequence shown here is derived from an EMBL/GenBank/DDBJ whole genome shotgun (WGS) entry which is preliminary data.</text>
</comment>
<keyword evidence="2" id="KW-1185">Reference proteome</keyword>
<name>A0A139WUG8_9CYAN</name>
<proteinExistence type="predicted"/>
<evidence type="ECO:0000313" key="2">
    <source>
        <dbReference type="Proteomes" id="UP000076925"/>
    </source>
</evidence>
<organism evidence="1 2">
    <name type="scientific">Scytonema hofmannii PCC 7110</name>
    <dbReference type="NCBI Taxonomy" id="128403"/>
    <lineage>
        <taxon>Bacteria</taxon>
        <taxon>Bacillati</taxon>
        <taxon>Cyanobacteriota</taxon>
        <taxon>Cyanophyceae</taxon>
        <taxon>Nostocales</taxon>
        <taxon>Scytonemataceae</taxon>
        <taxon>Scytonema</taxon>
    </lineage>
</organism>
<reference evidence="1 2" key="1">
    <citation type="journal article" date="2013" name="Genome Biol. Evol.">
        <title>Genomes of Stigonematalean cyanobacteria (subsection V) and the evolution of oxygenic photosynthesis from prokaryotes to plastids.</title>
        <authorList>
            <person name="Dagan T."/>
            <person name="Roettger M."/>
            <person name="Stucken K."/>
            <person name="Landan G."/>
            <person name="Koch R."/>
            <person name="Major P."/>
            <person name="Gould S.B."/>
            <person name="Goremykin V.V."/>
            <person name="Rippka R."/>
            <person name="Tandeau de Marsac N."/>
            <person name="Gugger M."/>
            <person name="Lockhart P.J."/>
            <person name="Allen J.F."/>
            <person name="Brune I."/>
            <person name="Maus I."/>
            <person name="Puhler A."/>
            <person name="Martin W.F."/>
        </authorList>
    </citation>
    <scope>NUCLEOTIDE SEQUENCE [LARGE SCALE GENOMIC DNA]</scope>
    <source>
        <strain evidence="1 2">PCC 7110</strain>
    </source>
</reference>
<evidence type="ECO:0000313" key="1">
    <source>
        <dbReference type="EMBL" id="KYC36084.1"/>
    </source>
</evidence>
<protein>
    <recommendedName>
        <fullName evidence="3">tRNA nuclease CdiA C-terminal domain-containing protein</fullName>
    </recommendedName>
</protein>